<evidence type="ECO:0000313" key="7">
    <source>
        <dbReference type="EMBL" id="UWZ54120.1"/>
    </source>
</evidence>
<dbReference type="InterPro" id="IPR013749">
    <property type="entry name" value="PM/HMP-P_kinase-1"/>
</dbReference>
<dbReference type="GO" id="GO:0005829">
    <property type="term" value="C:cytosol"/>
    <property type="evidence" value="ECO:0007669"/>
    <property type="project" value="TreeGrafter"/>
</dbReference>
<evidence type="ECO:0000259" key="6">
    <source>
        <dbReference type="Pfam" id="PF08543"/>
    </source>
</evidence>
<dbReference type="InterPro" id="IPR029056">
    <property type="entry name" value="Ribokinase-like"/>
</dbReference>
<dbReference type="PANTHER" id="PTHR20858:SF17">
    <property type="entry name" value="HYDROXYMETHYLPYRIMIDINE_PHOSPHOMETHYLPYRIMIDINE KINASE THI20-RELATED"/>
    <property type="match status" value="1"/>
</dbReference>
<evidence type="ECO:0000256" key="1">
    <source>
        <dbReference type="ARBA" id="ARBA00000151"/>
    </source>
</evidence>
<dbReference type="OrthoDB" id="34166at2"/>
<keyword evidence="8" id="KW-1185">Reference proteome</keyword>
<comment type="pathway">
    <text evidence="4">Cofactor biosynthesis; thiamine diphosphate biosynthesis; 4-amino-2-methyl-5-diphosphomethylpyrimidine from 5-amino-1-(5-phospho-D-ribosyl)imidazole: step 3/3.</text>
</comment>
<comment type="function">
    <text evidence="3">Catalyzes the phosphorylation of hydroxymethylpyrimidine phosphate (HMP-P) to HMP-PP, and of HMP to HMP-P.</text>
</comment>
<dbReference type="RefSeq" id="WP_033357640.1">
    <property type="nucleotide sequence ID" value="NZ_CP073767.1"/>
</dbReference>
<dbReference type="NCBIfam" id="TIGR00097">
    <property type="entry name" value="HMP-P_kinase"/>
    <property type="match status" value="1"/>
</dbReference>
<dbReference type="GO" id="GO:0008972">
    <property type="term" value="F:phosphomethylpyrimidine kinase activity"/>
    <property type="evidence" value="ECO:0007669"/>
    <property type="project" value="UniProtKB-EC"/>
</dbReference>
<dbReference type="CDD" id="cd01169">
    <property type="entry name" value="HMPP_kinase"/>
    <property type="match status" value="1"/>
</dbReference>
<comment type="catalytic activity">
    <reaction evidence="1">
        <text>4-amino-5-hydroxymethyl-2-methylpyrimidine + ATP = 4-amino-2-methyl-5-(phosphooxymethyl)pyrimidine + ADP + H(+)</text>
        <dbReference type="Rhea" id="RHEA:23096"/>
        <dbReference type="ChEBI" id="CHEBI:15378"/>
        <dbReference type="ChEBI" id="CHEBI:16892"/>
        <dbReference type="ChEBI" id="CHEBI:30616"/>
        <dbReference type="ChEBI" id="CHEBI:58354"/>
        <dbReference type="ChEBI" id="CHEBI:456216"/>
        <dbReference type="EC" id="2.7.1.49"/>
    </reaction>
</comment>
<name>A0A9Q9IJY1_9ACTN</name>
<evidence type="ECO:0000256" key="5">
    <source>
        <dbReference type="ARBA" id="ARBA00022977"/>
    </source>
</evidence>
<feature type="domain" description="Pyridoxamine kinase/Phosphomethylpyrimidine kinase" evidence="6">
    <location>
        <begin position="13"/>
        <end position="262"/>
    </location>
</feature>
<keyword evidence="7" id="KW-0808">Transferase</keyword>
<evidence type="ECO:0000256" key="4">
    <source>
        <dbReference type="ARBA" id="ARBA00004769"/>
    </source>
</evidence>
<reference evidence="7" key="1">
    <citation type="submission" date="2021-04" db="EMBL/GenBank/DDBJ databases">
        <title>Dactylosporangium aurantiacum NRRL B-8018 full assembly.</title>
        <authorList>
            <person name="Hartkoorn R.C."/>
            <person name="Beaudoing E."/>
            <person name="Hot D."/>
        </authorList>
    </citation>
    <scope>NUCLEOTIDE SEQUENCE</scope>
    <source>
        <strain evidence="7">NRRL B-8018</strain>
    </source>
</reference>
<dbReference type="EMBL" id="CP073767">
    <property type="protein sequence ID" value="UWZ54120.1"/>
    <property type="molecule type" value="Genomic_DNA"/>
</dbReference>
<protein>
    <submittedName>
        <fullName evidence="7">Bifunctional hydroxymethylpyrimidine kinase/phosphomethylpyrimidine kinase</fullName>
        <ecNumber evidence="7">2.7.1.49</ecNumber>
        <ecNumber evidence="7">2.7.4.7</ecNumber>
    </submittedName>
</protein>
<dbReference type="EC" id="2.7.4.7" evidence="7"/>
<accession>A0A9Q9IJY1</accession>
<evidence type="ECO:0000256" key="2">
    <source>
        <dbReference type="ARBA" id="ARBA00000565"/>
    </source>
</evidence>
<dbReference type="GO" id="GO:0009228">
    <property type="term" value="P:thiamine biosynthetic process"/>
    <property type="evidence" value="ECO:0007669"/>
    <property type="project" value="UniProtKB-KW"/>
</dbReference>
<dbReference type="InterPro" id="IPR004399">
    <property type="entry name" value="HMP/HMP-P_kinase_dom"/>
</dbReference>
<dbReference type="GO" id="GO:0008902">
    <property type="term" value="F:hydroxymethylpyrimidine kinase activity"/>
    <property type="evidence" value="ECO:0007669"/>
    <property type="project" value="UniProtKB-EC"/>
</dbReference>
<dbReference type="AlphaFoldDB" id="A0A9Q9IJY1"/>
<comment type="catalytic activity">
    <reaction evidence="2">
        <text>4-amino-2-methyl-5-(phosphooxymethyl)pyrimidine + ATP = 4-amino-2-methyl-5-(diphosphooxymethyl)pyrimidine + ADP</text>
        <dbReference type="Rhea" id="RHEA:19893"/>
        <dbReference type="ChEBI" id="CHEBI:30616"/>
        <dbReference type="ChEBI" id="CHEBI:57841"/>
        <dbReference type="ChEBI" id="CHEBI:58354"/>
        <dbReference type="ChEBI" id="CHEBI:456216"/>
        <dbReference type="EC" id="2.7.4.7"/>
    </reaction>
</comment>
<dbReference type="Gene3D" id="3.40.1190.20">
    <property type="match status" value="1"/>
</dbReference>
<dbReference type="Proteomes" id="UP001058003">
    <property type="component" value="Chromosome"/>
</dbReference>
<proteinExistence type="predicted"/>
<evidence type="ECO:0000313" key="8">
    <source>
        <dbReference type="Proteomes" id="UP001058003"/>
    </source>
</evidence>
<gene>
    <name evidence="7" type="primary">thiD</name>
    <name evidence="7" type="ORF">Daura_47905</name>
</gene>
<keyword evidence="5" id="KW-0784">Thiamine biosynthesis</keyword>
<dbReference type="SUPFAM" id="SSF53613">
    <property type="entry name" value="Ribokinase-like"/>
    <property type="match status" value="1"/>
</dbReference>
<evidence type="ECO:0000256" key="3">
    <source>
        <dbReference type="ARBA" id="ARBA00003848"/>
    </source>
</evidence>
<dbReference type="PANTHER" id="PTHR20858">
    <property type="entry name" value="PHOSPHOMETHYLPYRIMIDINE KINASE"/>
    <property type="match status" value="1"/>
</dbReference>
<dbReference type="Pfam" id="PF08543">
    <property type="entry name" value="Phos_pyr_kin"/>
    <property type="match status" value="1"/>
</dbReference>
<dbReference type="EC" id="2.7.1.49" evidence="7"/>
<organism evidence="7 8">
    <name type="scientific">Dactylosporangium aurantiacum</name>
    <dbReference type="NCBI Taxonomy" id="35754"/>
    <lineage>
        <taxon>Bacteria</taxon>
        <taxon>Bacillati</taxon>
        <taxon>Actinomycetota</taxon>
        <taxon>Actinomycetes</taxon>
        <taxon>Micromonosporales</taxon>
        <taxon>Micromonosporaceae</taxon>
        <taxon>Dactylosporangium</taxon>
    </lineage>
</organism>
<sequence length="272" mass="27528">MDPSVVLTVGASDSSGGSGIQADLRTLAAMRMHGASVVTAVVSRNTRGTTDVYPQPTTVVSGQLGSVLDDLPVAAVKTGMFPNPDTAIAVAARARSGALPNLVVDPVLTTGGDPRAAGASRRGLAAALERLLPHALVATPNREEASLLVGWEVVTPDDMAKAAAQLAAGGPRYVVVTGGDFVAAGDAIDVLWADGAARLLHSPRVSSRNTDGSGATFATAVAARLTLGDDPAEAVAWSKGFVGRAISDAADWRIGAGTGPIDQFGWSALTLR</sequence>
<dbReference type="KEGG" id="daur:Daura_47905"/>
<keyword evidence="7" id="KW-0418">Kinase</keyword>